<protein>
    <submittedName>
        <fullName evidence="5">SICA antigen</fullName>
    </submittedName>
</protein>
<keyword evidence="2" id="KW-0472">Membrane</keyword>
<feature type="region of interest" description="Disordered" evidence="1">
    <location>
        <begin position="483"/>
        <end position="598"/>
    </location>
</feature>
<feature type="transmembrane region" description="Helical" evidence="2">
    <location>
        <begin position="613"/>
        <end position="634"/>
    </location>
</feature>
<evidence type="ECO:0000259" key="3">
    <source>
        <dbReference type="Pfam" id="PF12878"/>
    </source>
</evidence>
<keyword evidence="6" id="KW-1185">Reference proteome</keyword>
<feature type="compositionally biased region" description="Acidic residues" evidence="1">
    <location>
        <begin position="551"/>
        <end position="564"/>
    </location>
</feature>
<dbReference type="Proteomes" id="UP000092716">
    <property type="component" value="Chromosome 3"/>
</dbReference>
<dbReference type="Pfam" id="PF02818">
    <property type="entry name" value="PPAK"/>
    <property type="match status" value="1"/>
</dbReference>
<dbReference type="VEuPathDB" id="PlasmoDB:PCOAH_00004880"/>
<dbReference type="Pfam" id="PF12879">
    <property type="entry name" value="SICA_C"/>
    <property type="match status" value="1"/>
</dbReference>
<accession>A0A1B1DU21</accession>
<dbReference type="RefSeq" id="XP_019912991.1">
    <property type="nucleotide sequence ID" value="XM_020057303.1"/>
</dbReference>
<dbReference type="Pfam" id="PF12878">
    <property type="entry name" value="SICA_beta"/>
    <property type="match status" value="1"/>
</dbReference>
<organism evidence="5 6">
    <name type="scientific">Plasmodium coatneyi</name>
    <dbReference type="NCBI Taxonomy" id="208452"/>
    <lineage>
        <taxon>Eukaryota</taxon>
        <taxon>Sar</taxon>
        <taxon>Alveolata</taxon>
        <taxon>Apicomplexa</taxon>
        <taxon>Aconoidasida</taxon>
        <taxon>Haemosporida</taxon>
        <taxon>Plasmodiidae</taxon>
        <taxon>Plasmodium</taxon>
    </lineage>
</organism>
<feature type="compositionally biased region" description="Polar residues" evidence="1">
    <location>
        <begin position="763"/>
        <end position="772"/>
    </location>
</feature>
<feature type="domain" description="Schizont-infected cell agglutination extracellular beta" evidence="3">
    <location>
        <begin position="38"/>
        <end position="169"/>
    </location>
</feature>
<feature type="compositionally biased region" description="Acidic residues" evidence="1">
    <location>
        <begin position="485"/>
        <end position="500"/>
    </location>
</feature>
<dbReference type="GeneID" id="30907211"/>
<evidence type="ECO:0000259" key="4">
    <source>
        <dbReference type="Pfam" id="PF12879"/>
    </source>
</evidence>
<feature type="compositionally biased region" description="Acidic residues" evidence="1">
    <location>
        <begin position="571"/>
        <end position="582"/>
    </location>
</feature>
<feature type="compositionally biased region" description="Gly residues" evidence="1">
    <location>
        <begin position="585"/>
        <end position="594"/>
    </location>
</feature>
<keyword evidence="2" id="KW-1133">Transmembrane helix</keyword>
<evidence type="ECO:0000313" key="5">
    <source>
        <dbReference type="EMBL" id="ANQ06296.1"/>
    </source>
</evidence>
<evidence type="ECO:0000256" key="2">
    <source>
        <dbReference type="SAM" id="Phobius"/>
    </source>
</evidence>
<feature type="compositionally biased region" description="Basic and acidic residues" evidence="1">
    <location>
        <begin position="745"/>
        <end position="761"/>
    </location>
</feature>
<dbReference type="AlphaFoldDB" id="A0A1B1DU21"/>
<sequence>MELCTFCMLAKGLGTINFLCSYEQKIHVSSLLFLYEQDQIEGDIQKVLGKLADALGKEDNTNDKLCEKSTDKTRTLTTSEKTACNNIVKGLKGIYGIKYEASENKNPVQNQQFEQAIGCLMLNLYAQEINNKCPIMGDIVKQAFTNQGKLHEDACADKVNNCVQCQWDECATYTINGKENLREKVKEMLLGNKGIKNTMSTISDLRKLNSTTPPLTTHLPSYHLTTFIPSPVTIFLPPNNPPTILPPNNLPPTTTLTTLHPLLCSFFTATIEGWFAHFSNKVSEEDKAQYDELSAMLAVCDYKDSDQVDLSTYKDFCEIMIKNIILTTAVGNQYKNKKEQKQGKQMPCKKIIKGIPVCDLLKIWMWYMKWFCVSDGVIKHALNAVQQVREGFDASEKYAKCAYDAALNIAYTGQKDNPDDPYYDLFETSTLHTMMKKLTREKWCKNSPEGPSPARLDEEVPDQKINGAKELEAFKEILQNVVTGVDEEENGKEEKNEEEPPPAKVPEVPKEVVPEKKVPEEDVRSQEEEDRPSEEDPPREENPSQAHTEGTEGDEEDEEAEEEEKDKNEEPTAEDTETEEEAAGAAGGSLGAGGASSDTPTAAKLIDMKDNPFLPYVPLAPAVLGISVMSYLLWRYFGMLRKTRIRYRRVPQIRGPSLEQQIVDHVDDGGPHAYTLVKERKPRSMPIKRRKEWVPGRRRRVRRRMIIDIHLEVLNECQKGNTKLVQEDFFEILVQEFMGSQLIKEENVPKKPRPMVDDPKEQVPSSDSGFRV</sequence>
<feature type="domain" description="Schizont-infected cell agglutination C-terminal" evidence="4">
    <location>
        <begin position="635"/>
        <end position="765"/>
    </location>
</feature>
<gene>
    <name evidence="5" type="ORF">PCOAH_00004880</name>
</gene>
<evidence type="ECO:0000313" key="6">
    <source>
        <dbReference type="Proteomes" id="UP000092716"/>
    </source>
</evidence>
<dbReference type="OrthoDB" id="376328at2759"/>
<dbReference type="InterPro" id="IPR004168">
    <property type="entry name" value="PPAK_motif"/>
</dbReference>
<dbReference type="EMBL" id="CP016241">
    <property type="protein sequence ID" value="ANQ06296.1"/>
    <property type="molecule type" value="Genomic_DNA"/>
</dbReference>
<proteinExistence type="predicted"/>
<reference evidence="6" key="1">
    <citation type="submission" date="2016-06" db="EMBL/GenBank/DDBJ databases">
        <title>First high quality genome sequence of Plasmodium coatneyi using continuous long reads from single molecule, real-time sequencing.</title>
        <authorList>
            <person name="Chien J.-T."/>
            <person name="Pakala S.B."/>
            <person name="Geraldo J.A."/>
            <person name="Lapp S.A."/>
            <person name="Barnwell J.W."/>
            <person name="Kissinger J.C."/>
            <person name="Galinski M.R."/>
            <person name="Humphrey J.C."/>
        </authorList>
    </citation>
    <scope>NUCLEOTIDE SEQUENCE [LARGE SCALE GENOMIC DNA]</scope>
    <source>
        <strain evidence="6">Hackeri</strain>
    </source>
</reference>
<dbReference type="KEGG" id="pcot:PCOAH_00004880"/>
<evidence type="ECO:0000256" key="1">
    <source>
        <dbReference type="SAM" id="MobiDB-lite"/>
    </source>
</evidence>
<keyword evidence="2" id="KW-0812">Transmembrane</keyword>
<feature type="region of interest" description="Disordered" evidence="1">
    <location>
        <begin position="745"/>
        <end position="772"/>
    </location>
</feature>
<feature type="compositionally biased region" description="Basic and acidic residues" evidence="1">
    <location>
        <begin position="507"/>
        <end position="526"/>
    </location>
</feature>
<dbReference type="InterPro" id="IPR024288">
    <property type="entry name" value="SICA_C"/>
</dbReference>
<name>A0A1B1DU21_9APIC</name>
<dbReference type="InterPro" id="IPR024285">
    <property type="entry name" value="SICA_extracell_b"/>
</dbReference>